<evidence type="ECO:0008006" key="4">
    <source>
        <dbReference type="Google" id="ProtNLM"/>
    </source>
</evidence>
<evidence type="ECO:0000313" key="2">
    <source>
        <dbReference type="EMBL" id="CAC5375793.1"/>
    </source>
</evidence>
<evidence type="ECO:0000313" key="3">
    <source>
        <dbReference type="Proteomes" id="UP000507470"/>
    </source>
</evidence>
<sequence length="502" mass="56249">MNQPNLCPRLPEEINIISVRKQGKNGTSKDFVVRRLAALPIDGELSDIQTVEYQANTVHISNNGPAPDQTDPGEMEGNTHSSVILPDPHIDIRKKVEDIVSEVVGPIHGDVTINKKETSGSDVDLSDRSKLFEALQQNTHIVTKYFDLRTNDYFYDVISPTFGVATYWYRQEFAKSRGMVHWHGLCWRSDKKPHNVINECIEKGLSDKECAATLSDLASIHFGLTGSHPAGQDENDLSIKNYALIPEVTAPLPPDDKNPLIKLLMEGWRANRYISLIVLKIDADNQSVNDILATEKYVCGYACKGNQPTGVVVDLFNDLVNCADEYTGATPNGKVPVLTGCNIQASWPLDENYCRTMLLHTPNWRLLDVKIDNLSWVHQMESFLQTDVCPNFVKADIEKARKHISDDNQEDDISSEQCEQPERMELKEIGLVDYNKPRPDDSLPDAVMVEFHSYTGPAFIEHNTKLVPIVPVERKTAAAIFVEENKSPKNLVGLVLFTNAKE</sequence>
<feature type="region of interest" description="Disordered" evidence="1">
    <location>
        <begin position="58"/>
        <end position="84"/>
    </location>
</feature>
<dbReference type="AlphaFoldDB" id="A0A6J8AXJ4"/>
<protein>
    <recommendedName>
        <fullName evidence="4">Helitron helicase-like domain-containing protein</fullName>
    </recommendedName>
</protein>
<accession>A0A6J8AXJ4</accession>
<keyword evidence="3" id="KW-1185">Reference proteome</keyword>
<proteinExistence type="predicted"/>
<reference evidence="2 3" key="1">
    <citation type="submission" date="2020-06" db="EMBL/GenBank/DDBJ databases">
        <authorList>
            <person name="Li R."/>
            <person name="Bekaert M."/>
        </authorList>
    </citation>
    <scope>NUCLEOTIDE SEQUENCE [LARGE SCALE GENOMIC DNA]</scope>
    <source>
        <strain evidence="3">wild</strain>
    </source>
</reference>
<name>A0A6J8AXJ4_MYTCO</name>
<dbReference type="Proteomes" id="UP000507470">
    <property type="component" value="Unassembled WGS sequence"/>
</dbReference>
<evidence type="ECO:0000256" key="1">
    <source>
        <dbReference type="SAM" id="MobiDB-lite"/>
    </source>
</evidence>
<organism evidence="2 3">
    <name type="scientific">Mytilus coruscus</name>
    <name type="common">Sea mussel</name>
    <dbReference type="NCBI Taxonomy" id="42192"/>
    <lineage>
        <taxon>Eukaryota</taxon>
        <taxon>Metazoa</taxon>
        <taxon>Spiralia</taxon>
        <taxon>Lophotrochozoa</taxon>
        <taxon>Mollusca</taxon>
        <taxon>Bivalvia</taxon>
        <taxon>Autobranchia</taxon>
        <taxon>Pteriomorphia</taxon>
        <taxon>Mytilida</taxon>
        <taxon>Mytiloidea</taxon>
        <taxon>Mytilidae</taxon>
        <taxon>Mytilinae</taxon>
        <taxon>Mytilus</taxon>
    </lineage>
</organism>
<dbReference type="EMBL" id="CACVKT020002159">
    <property type="protein sequence ID" value="CAC5375793.1"/>
    <property type="molecule type" value="Genomic_DNA"/>
</dbReference>
<gene>
    <name evidence="2" type="ORF">MCOR_12673</name>
</gene>